<dbReference type="Gene3D" id="1.20.120.1510">
    <property type="match status" value="1"/>
</dbReference>
<dbReference type="Pfam" id="PF03710">
    <property type="entry name" value="GlnE"/>
    <property type="match status" value="2"/>
</dbReference>
<comment type="function">
    <text evidence="7">Involved in the regulation of glutamine synthetase GlnA, a key enzyme in the process to assimilate ammonia. When cellular nitrogen levels are high, the C-terminal adenylyl transferase (AT) inactivates GlnA by covalent transfer of an adenylyl group from ATP to specific tyrosine residue of GlnA, thus reducing its activity. Conversely, when nitrogen levels are low, the N-terminal adenylyl removase (AR) activates GlnA by removing the adenylyl group by phosphorolysis, increasing its activity. The regulatory region of GlnE binds the signal transduction protein PII (GlnB) which indicates the nitrogen status of the cell.</text>
</comment>
<evidence type="ECO:0000313" key="11">
    <source>
        <dbReference type="Proteomes" id="UP000321192"/>
    </source>
</evidence>
<dbReference type="InterPro" id="IPR005190">
    <property type="entry name" value="GlnE_rpt_dom"/>
</dbReference>
<dbReference type="CDD" id="cd05401">
    <property type="entry name" value="NT_GlnE_GlnD_like"/>
    <property type="match status" value="2"/>
</dbReference>
<evidence type="ECO:0000256" key="7">
    <source>
        <dbReference type="HAMAP-Rule" id="MF_00802"/>
    </source>
</evidence>
<dbReference type="SUPFAM" id="SSF81301">
    <property type="entry name" value="Nucleotidyltransferase"/>
    <property type="match status" value="2"/>
</dbReference>
<dbReference type="GO" id="GO:0008882">
    <property type="term" value="F:[glutamate-ammonia-ligase] adenylyltransferase activity"/>
    <property type="evidence" value="ECO:0007669"/>
    <property type="project" value="UniProtKB-UniRule"/>
</dbReference>
<dbReference type="FunFam" id="1.20.120.330:FF:000005">
    <property type="entry name" value="Bifunctional glutamine synthetase adenylyltransferase/adenylyl-removing enzyme"/>
    <property type="match status" value="1"/>
</dbReference>
<evidence type="ECO:0000256" key="3">
    <source>
        <dbReference type="ARBA" id="ARBA00022741"/>
    </source>
</evidence>
<dbReference type="AlphaFoldDB" id="A0A5C7T4E5"/>
<evidence type="ECO:0000313" key="10">
    <source>
        <dbReference type="EMBL" id="TXH91138.1"/>
    </source>
</evidence>
<dbReference type="InterPro" id="IPR023057">
    <property type="entry name" value="GlnE"/>
</dbReference>
<dbReference type="GO" id="GO:0000820">
    <property type="term" value="P:regulation of glutamine family amino acid metabolic process"/>
    <property type="evidence" value="ECO:0007669"/>
    <property type="project" value="UniProtKB-UniRule"/>
</dbReference>
<keyword evidence="6 7" id="KW-0511">Multifunctional enzyme</keyword>
<feature type="region of interest" description="Adenylyl transferase" evidence="7">
    <location>
        <begin position="431"/>
        <end position="902"/>
    </location>
</feature>
<dbReference type="RefSeq" id="WP_276656818.1">
    <property type="nucleotide sequence ID" value="NZ_SSFD01000040.1"/>
</dbReference>
<gene>
    <name evidence="7 10" type="primary">glnE</name>
    <name evidence="10" type="ORF">E6Q80_02805</name>
</gene>
<feature type="domain" description="Glutamate-ammonia ligase adenylyltransferase repeated" evidence="8">
    <location>
        <begin position="22"/>
        <end position="256"/>
    </location>
</feature>
<dbReference type="EC" id="2.7.7.42" evidence="7"/>
<feature type="domain" description="PII-uridylyltransferase/Glutamine-synthetase adenylyltransferase" evidence="9">
    <location>
        <begin position="784"/>
        <end position="872"/>
    </location>
</feature>
<dbReference type="Gene3D" id="3.30.460.10">
    <property type="entry name" value="Beta Polymerase, domain 2"/>
    <property type="match status" value="2"/>
</dbReference>
<name>A0A5C7T4E5_THASP</name>
<evidence type="ECO:0000256" key="2">
    <source>
        <dbReference type="ARBA" id="ARBA00022695"/>
    </source>
</evidence>
<proteinExistence type="inferred from homology"/>
<keyword evidence="1 7" id="KW-0808">Transferase</keyword>
<feature type="domain" description="Glutamate-ammonia ligase adenylyltransferase repeated" evidence="8">
    <location>
        <begin position="528"/>
        <end position="762"/>
    </location>
</feature>
<keyword evidence="10" id="KW-0436">Ligase</keyword>
<feature type="domain" description="PII-uridylyltransferase/Glutamine-synthetase adenylyltransferase" evidence="9">
    <location>
        <begin position="279"/>
        <end position="417"/>
    </location>
</feature>
<dbReference type="PANTHER" id="PTHR30621:SF0">
    <property type="entry name" value="BIFUNCTIONAL GLUTAMINE SYNTHETASE ADENYLYLTRANSFERASE_ADENYLYL-REMOVING ENZYME"/>
    <property type="match status" value="1"/>
</dbReference>
<evidence type="ECO:0000256" key="1">
    <source>
        <dbReference type="ARBA" id="ARBA00022679"/>
    </source>
</evidence>
<dbReference type="EMBL" id="SSFD01000040">
    <property type="protein sequence ID" value="TXH91138.1"/>
    <property type="molecule type" value="Genomic_DNA"/>
</dbReference>
<dbReference type="EC" id="2.7.7.89" evidence="7"/>
<keyword evidence="2 7" id="KW-0548">Nucleotidyltransferase</keyword>
<dbReference type="Pfam" id="PF08335">
    <property type="entry name" value="GlnD_UR_UTase"/>
    <property type="match status" value="2"/>
</dbReference>
<keyword evidence="5 7" id="KW-0460">Magnesium</keyword>
<evidence type="ECO:0000259" key="8">
    <source>
        <dbReference type="Pfam" id="PF03710"/>
    </source>
</evidence>
<comment type="catalytic activity">
    <reaction evidence="7">
        <text>[glutamine synthetase]-O(4)-(5'-adenylyl)-L-tyrosine + phosphate = [glutamine synthetase]-L-tyrosine + ADP</text>
        <dbReference type="Rhea" id="RHEA:43716"/>
        <dbReference type="Rhea" id="RHEA-COMP:10660"/>
        <dbReference type="Rhea" id="RHEA-COMP:10661"/>
        <dbReference type="ChEBI" id="CHEBI:43474"/>
        <dbReference type="ChEBI" id="CHEBI:46858"/>
        <dbReference type="ChEBI" id="CHEBI:83624"/>
        <dbReference type="ChEBI" id="CHEBI:456216"/>
        <dbReference type="EC" id="2.7.7.89"/>
    </reaction>
</comment>
<accession>A0A5C7T4E5</accession>
<dbReference type="Proteomes" id="UP000321192">
    <property type="component" value="Unassembled WGS sequence"/>
</dbReference>
<protein>
    <recommendedName>
        <fullName evidence="7">Bifunctional glutamine synthetase adenylyltransferase/adenylyl-removing enzyme</fullName>
    </recommendedName>
    <alternativeName>
        <fullName evidence="7">ATP:glutamine synthetase adenylyltransferase</fullName>
    </alternativeName>
    <alternativeName>
        <fullName evidence="7">ATase</fullName>
    </alternativeName>
    <domain>
        <recommendedName>
            <fullName evidence="7">Glutamine synthetase adenylyl-L-tyrosine phosphorylase</fullName>
            <ecNumber evidence="7">2.7.7.89</ecNumber>
        </recommendedName>
        <alternativeName>
            <fullName evidence="7">Adenylyl removase</fullName>
            <shortName evidence="7">AR</shortName>
            <shortName evidence="7">AT-N</shortName>
        </alternativeName>
    </domain>
    <domain>
        <recommendedName>
            <fullName evidence="7">Glutamine synthetase adenylyl transferase</fullName>
            <ecNumber evidence="7">2.7.7.42</ecNumber>
        </recommendedName>
        <alternativeName>
            <fullName evidence="7">Adenylyl transferase</fullName>
            <shortName evidence="7">AT</shortName>
            <shortName evidence="7">AT-C</shortName>
        </alternativeName>
    </domain>
</protein>
<evidence type="ECO:0000259" key="9">
    <source>
        <dbReference type="Pfam" id="PF08335"/>
    </source>
</evidence>
<dbReference type="GO" id="GO:0047388">
    <property type="term" value="F:[glutamine synthetase]-adenylyl-L-tyrosine phosphorylase activity"/>
    <property type="evidence" value="ECO:0007669"/>
    <property type="project" value="UniProtKB-EC"/>
</dbReference>
<dbReference type="InterPro" id="IPR043519">
    <property type="entry name" value="NT_sf"/>
</dbReference>
<dbReference type="NCBIfam" id="NF008292">
    <property type="entry name" value="PRK11072.1"/>
    <property type="match status" value="1"/>
</dbReference>
<feature type="region of interest" description="Adenylyl removase" evidence="7">
    <location>
        <begin position="1"/>
        <end position="421"/>
    </location>
</feature>
<comment type="similarity">
    <text evidence="7">Belongs to the GlnE family.</text>
</comment>
<comment type="caution">
    <text evidence="10">The sequence shown here is derived from an EMBL/GenBank/DDBJ whole genome shotgun (WGS) entry which is preliminary data.</text>
</comment>
<dbReference type="SUPFAM" id="SSF81593">
    <property type="entry name" value="Nucleotidyltransferase substrate binding subunit/domain"/>
    <property type="match status" value="2"/>
</dbReference>
<comment type="catalytic activity">
    <reaction evidence="7">
        <text>[glutamine synthetase]-L-tyrosine + ATP = [glutamine synthetase]-O(4)-(5'-adenylyl)-L-tyrosine + diphosphate</text>
        <dbReference type="Rhea" id="RHEA:18589"/>
        <dbReference type="Rhea" id="RHEA-COMP:10660"/>
        <dbReference type="Rhea" id="RHEA-COMP:10661"/>
        <dbReference type="ChEBI" id="CHEBI:30616"/>
        <dbReference type="ChEBI" id="CHEBI:33019"/>
        <dbReference type="ChEBI" id="CHEBI:46858"/>
        <dbReference type="ChEBI" id="CHEBI:83624"/>
        <dbReference type="EC" id="2.7.7.42"/>
    </reaction>
</comment>
<evidence type="ECO:0000256" key="4">
    <source>
        <dbReference type="ARBA" id="ARBA00022840"/>
    </source>
</evidence>
<dbReference type="InterPro" id="IPR013546">
    <property type="entry name" value="PII_UdlTrfase/GS_AdlTrfase"/>
</dbReference>
<dbReference type="Gene3D" id="1.20.120.330">
    <property type="entry name" value="Nucleotidyltransferases domain 2"/>
    <property type="match status" value="2"/>
</dbReference>
<dbReference type="GO" id="GO:0005829">
    <property type="term" value="C:cytosol"/>
    <property type="evidence" value="ECO:0007669"/>
    <property type="project" value="TreeGrafter"/>
</dbReference>
<sequence>MSAPNSVSAPALPPAVAQARRLSRYLARMLDSQPWLAEALAASIERPLAEADLQRFVAAREVLHGGGDGALRPALRQLRMWTLCHLIVRDLALGAPLAEVTETMTLLAEVALRHAHDVLRAGLVERHGQPLSPTGWEQELLVVGMGKLGGRELNVSSDIDLIFIYPEDGDTGGRKAISNYEFFEKLGKQLIQALAEITEHGQVFRVDMRLRPNGDSGPLVCCFDMLENYFVTQGREWERYAWIKARVMLGERWPELEQLARPFVFRKYLDFGAINAMRELHAQIRREVARRERANNVKLGPGGIREIEFIAQVFQLIRGGRDTALQVRPTLAVLARLPERGILSEEAVTELSNAYVFLRRLEHRLQYLDDAQTHDLPEKDEDRALIAEAMGFADYAALLAVLDAHREVVSRHFDSVFGDPSEEDHSLDATWANARDTEAATGALGELGYRHPRMAAERLAAMHASPRYRQLPNNIKSRFDALMPRVLEAAASTPGADETLARMLDLIEAIGRRGAYLALLQQYPQALRRVADLMSASRWGAQFLTRHPILLDEMLDARSLDNAPDWKAFRASLAEELEALEPDMERQMDVMRERHHAQVFRLLTQDLAGLLTVEKLADHLSELADIVLDLTLPLCWRRIKIRHREAPKFAVISYGKLGGKELGYASDLDIVFLHDDEAGEAPEVYTRLAQRVSTWLSSQTAAGQLFETDLRLRPNGESGLLVSSLESFRSYQLESAWVWEHQALTRARFSAGDRTIGEAFERIRCEVLCMRRDLPSLRAEVLAMRHKMRDAHGSRSEEVFDLKHDEGGLIDVEFLIQYLVLGHSHDHPRLTGNLGNIALLRIAGELGLIPAELAAACADSYRELRRLQHRQRLNERPSRVDPAEAAAARKPVRALWRAVFGD</sequence>
<keyword evidence="4 7" id="KW-0067">ATP-binding</keyword>
<reference evidence="10 11" key="1">
    <citation type="submission" date="2018-09" db="EMBL/GenBank/DDBJ databases">
        <title>Metagenome Assembled Genomes from an Advanced Water Purification Facility.</title>
        <authorList>
            <person name="Stamps B.W."/>
            <person name="Spear J.R."/>
        </authorList>
    </citation>
    <scope>NUCLEOTIDE SEQUENCE [LARGE SCALE GENOMIC DNA]</scope>
    <source>
        <strain evidence="10">Bin_27_1</strain>
    </source>
</reference>
<keyword evidence="3 7" id="KW-0547">Nucleotide-binding</keyword>
<dbReference type="PANTHER" id="PTHR30621">
    <property type="entry name" value="GLUTAMINE SYNTHETASE ADENYLYLTRANSFERASE"/>
    <property type="match status" value="1"/>
</dbReference>
<dbReference type="GO" id="GO:0016874">
    <property type="term" value="F:ligase activity"/>
    <property type="evidence" value="ECO:0007669"/>
    <property type="project" value="UniProtKB-KW"/>
</dbReference>
<organism evidence="10 11">
    <name type="scientific">Thauera aminoaromatica</name>
    <dbReference type="NCBI Taxonomy" id="164330"/>
    <lineage>
        <taxon>Bacteria</taxon>
        <taxon>Pseudomonadati</taxon>
        <taxon>Pseudomonadota</taxon>
        <taxon>Betaproteobacteria</taxon>
        <taxon>Rhodocyclales</taxon>
        <taxon>Zoogloeaceae</taxon>
        <taxon>Thauera</taxon>
    </lineage>
</organism>
<dbReference type="GO" id="GO:0000287">
    <property type="term" value="F:magnesium ion binding"/>
    <property type="evidence" value="ECO:0007669"/>
    <property type="project" value="UniProtKB-UniRule"/>
</dbReference>
<dbReference type="HAMAP" id="MF_00802">
    <property type="entry name" value="GlnE"/>
    <property type="match status" value="1"/>
</dbReference>
<dbReference type="FunFam" id="3.30.460.10:FF:000009">
    <property type="entry name" value="Bifunctional glutamine synthetase adenylyltransferase/adenylyl-removing enzyme"/>
    <property type="match status" value="1"/>
</dbReference>
<dbReference type="GO" id="GO:0005524">
    <property type="term" value="F:ATP binding"/>
    <property type="evidence" value="ECO:0007669"/>
    <property type="project" value="UniProtKB-UniRule"/>
</dbReference>
<evidence type="ECO:0000256" key="6">
    <source>
        <dbReference type="ARBA" id="ARBA00023268"/>
    </source>
</evidence>
<evidence type="ECO:0000256" key="5">
    <source>
        <dbReference type="ARBA" id="ARBA00022842"/>
    </source>
</evidence>
<comment type="cofactor">
    <cofactor evidence="7">
        <name>Mg(2+)</name>
        <dbReference type="ChEBI" id="CHEBI:18420"/>
    </cofactor>
</comment>